<reference evidence="9" key="1">
    <citation type="submission" date="2016-04" db="EMBL/GenBank/DDBJ databases">
        <authorList>
            <person name="Evans L.H."/>
            <person name="Alamgir A."/>
            <person name="Owens N."/>
            <person name="Weber N.D."/>
            <person name="Virtaneva K."/>
            <person name="Barbian K."/>
            <person name="Babar A."/>
            <person name="Rosenke K."/>
        </authorList>
    </citation>
    <scope>NUCLEOTIDE SEQUENCE [LARGE SCALE GENOMIC DNA]</scope>
    <source>
        <strain evidence="9">CBS 101.48</strain>
    </source>
</reference>
<evidence type="ECO:0000256" key="2">
    <source>
        <dbReference type="ARBA" id="ARBA00023125"/>
    </source>
</evidence>
<dbReference type="AlphaFoldDB" id="A0A168LP38"/>
<dbReference type="EMBL" id="LT551602">
    <property type="protein sequence ID" value="SAL97206.1"/>
    <property type="molecule type" value="Genomic_DNA"/>
</dbReference>
<evidence type="ECO:0000256" key="5">
    <source>
        <dbReference type="PROSITE-ProRule" id="PRU00108"/>
    </source>
</evidence>
<accession>A0A168LP38</accession>
<dbReference type="GO" id="GO:0000981">
    <property type="term" value="F:DNA-binding transcription factor activity, RNA polymerase II-specific"/>
    <property type="evidence" value="ECO:0007669"/>
    <property type="project" value="InterPro"/>
</dbReference>
<evidence type="ECO:0000259" key="8">
    <source>
        <dbReference type="PROSITE" id="PS50071"/>
    </source>
</evidence>
<evidence type="ECO:0000256" key="6">
    <source>
        <dbReference type="RuleBase" id="RU000682"/>
    </source>
</evidence>
<comment type="subcellular location">
    <subcellularLocation>
        <location evidence="1 5 6">Nucleus</location>
    </subcellularLocation>
</comment>
<evidence type="ECO:0000256" key="1">
    <source>
        <dbReference type="ARBA" id="ARBA00004123"/>
    </source>
</evidence>
<gene>
    <name evidence="9" type="primary">ABSGL_02677.1 scaffold 3684</name>
</gene>
<keyword evidence="4 5" id="KW-0539">Nucleus</keyword>
<dbReference type="OrthoDB" id="6159439at2759"/>
<organism evidence="9">
    <name type="scientific">Absidia glauca</name>
    <name type="common">Pin mould</name>
    <dbReference type="NCBI Taxonomy" id="4829"/>
    <lineage>
        <taxon>Eukaryota</taxon>
        <taxon>Fungi</taxon>
        <taxon>Fungi incertae sedis</taxon>
        <taxon>Mucoromycota</taxon>
        <taxon>Mucoromycotina</taxon>
        <taxon>Mucoromycetes</taxon>
        <taxon>Mucorales</taxon>
        <taxon>Cunninghamellaceae</taxon>
        <taxon>Absidia</taxon>
    </lineage>
</organism>
<dbReference type="InterPro" id="IPR017970">
    <property type="entry name" value="Homeobox_CS"/>
</dbReference>
<feature type="DNA-binding region" description="Homeobox" evidence="5">
    <location>
        <begin position="17"/>
        <end position="76"/>
    </location>
</feature>
<dbReference type="InterPro" id="IPR050453">
    <property type="entry name" value="LIM_Homeobox_TF"/>
</dbReference>
<evidence type="ECO:0000313" key="10">
    <source>
        <dbReference type="Proteomes" id="UP000078561"/>
    </source>
</evidence>
<dbReference type="PROSITE" id="PS00027">
    <property type="entry name" value="HOMEOBOX_1"/>
    <property type="match status" value="1"/>
</dbReference>
<keyword evidence="10" id="KW-1185">Reference proteome</keyword>
<dbReference type="Gene3D" id="1.10.10.60">
    <property type="entry name" value="Homeodomain-like"/>
    <property type="match status" value="1"/>
</dbReference>
<dbReference type="PANTHER" id="PTHR24208:SF166">
    <property type="entry name" value="LIM HOMEOBOX TRANSCRIPTION FACTOR 1 ALPHA, ISOFORM B"/>
    <property type="match status" value="1"/>
</dbReference>
<dbReference type="PANTHER" id="PTHR24208">
    <property type="entry name" value="LIM/HOMEOBOX PROTEIN LHX"/>
    <property type="match status" value="1"/>
</dbReference>
<dbReference type="FunCoup" id="A0A168LP38">
    <property type="interactions" value="2"/>
</dbReference>
<keyword evidence="3 5" id="KW-0371">Homeobox</keyword>
<dbReference type="InterPro" id="IPR009057">
    <property type="entry name" value="Homeodomain-like_sf"/>
</dbReference>
<dbReference type="STRING" id="4829.A0A168LP38"/>
<dbReference type="Proteomes" id="UP000078561">
    <property type="component" value="Unassembled WGS sequence"/>
</dbReference>
<feature type="domain" description="Homeobox" evidence="8">
    <location>
        <begin position="15"/>
        <end position="75"/>
    </location>
</feature>
<dbReference type="InterPro" id="IPR001356">
    <property type="entry name" value="HD"/>
</dbReference>
<dbReference type="SMART" id="SM00389">
    <property type="entry name" value="HOX"/>
    <property type="match status" value="1"/>
</dbReference>
<evidence type="ECO:0000313" key="9">
    <source>
        <dbReference type="EMBL" id="SAL97206.1"/>
    </source>
</evidence>
<evidence type="ECO:0000256" key="4">
    <source>
        <dbReference type="ARBA" id="ARBA00023242"/>
    </source>
</evidence>
<protein>
    <recommendedName>
        <fullName evidence="8">Homeobox domain-containing protein</fullName>
    </recommendedName>
</protein>
<dbReference type="SUPFAM" id="SSF46689">
    <property type="entry name" value="Homeodomain-like"/>
    <property type="match status" value="1"/>
</dbReference>
<dbReference type="Pfam" id="PF00046">
    <property type="entry name" value="Homeodomain"/>
    <property type="match status" value="1"/>
</dbReference>
<keyword evidence="2 5" id="KW-0238">DNA-binding</keyword>
<proteinExistence type="predicted"/>
<evidence type="ECO:0000256" key="7">
    <source>
        <dbReference type="SAM" id="MobiDB-lite"/>
    </source>
</evidence>
<dbReference type="CDD" id="cd00086">
    <property type="entry name" value="homeodomain"/>
    <property type="match status" value="1"/>
</dbReference>
<feature type="compositionally biased region" description="Basic and acidic residues" evidence="7">
    <location>
        <begin position="9"/>
        <end position="19"/>
    </location>
</feature>
<sequence length="503" mass="55781">MATVSHSNNIDHSKEDPSRKRTRATAEQLAVLEDTFSVNVSPNSKLRKQLADQLKMTDRSIQIWFQNRRAKVKHMQKRAQLQMHQASMRAQLYHYQQQHYYLQQHYAPHQRAHSLDSYNLYRSAGTIGASSFAANGPVTCQEPIANEFYSSSFDSTHSSSMDQQRQSVPPPSLIPYADMVDLNPDAWDFSVSPTSATAIDPNNLMVKSLDVGLSISSLAIGGWHRLKMQPKDLACAYHPDRQVLSWNIVDGQHYFKMEMPVTSIRRLIFTGSSSLTAQQSASTAPCLYESPHEPLLTSSPLSPSPSLLSTSSYSPSTSSMMMMGELHLDLYHAPLFYMKRQQEWVSCMDFTEHQQASQVLHHTLKGMAMTLWQELSTLVATYPETQQWVRLNSSSCGPLAGVAEEEPLFTDRDSLSTKQQPFLSSAHTVAHSAPALSLAAAASVVPTLSSLPVTKYEEPFTTPSCTDDFLIDPSLLDSSLWSSTAITTAMTTTASTGSGFIIS</sequence>
<feature type="region of interest" description="Disordered" evidence="7">
    <location>
        <begin position="1"/>
        <end position="24"/>
    </location>
</feature>
<dbReference type="GO" id="GO:0000977">
    <property type="term" value="F:RNA polymerase II transcription regulatory region sequence-specific DNA binding"/>
    <property type="evidence" value="ECO:0007669"/>
    <property type="project" value="TreeGrafter"/>
</dbReference>
<name>A0A168LP38_ABSGL</name>
<dbReference type="InParanoid" id="A0A168LP38"/>
<dbReference type="GO" id="GO:0005634">
    <property type="term" value="C:nucleus"/>
    <property type="evidence" value="ECO:0007669"/>
    <property type="project" value="UniProtKB-SubCell"/>
</dbReference>
<evidence type="ECO:0000256" key="3">
    <source>
        <dbReference type="ARBA" id="ARBA00023155"/>
    </source>
</evidence>
<dbReference type="PROSITE" id="PS50071">
    <property type="entry name" value="HOMEOBOX_2"/>
    <property type="match status" value="1"/>
</dbReference>